<gene>
    <name evidence="1" type="ORF">T11_4910</name>
</gene>
<dbReference type="AlphaFoldDB" id="A0A0V1HWQ0"/>
<dbReference type="EMBL" id="JYDP01000020">
    <property type="protein sequence ID" value="KRZ15052.1"/>
    <property type="molecule type" value="Genomic_DNA"/>
</dbReference>
<evidence type="ECO:0000313" key="1">
    <source>
        <dbReference type="EMBL" id="KRZ15052.1"/>
    </source>
</evidence>
<sequence length="89" mass="10412">MKQFSSFSLCNEYSKAYNCVASINRLFVTSYNYIDCNDSFQNTIHYTSNIDYKENVIHRIQFTASHHAITQLNSVNIIKSDAEHKRVRI</sequence>
<keyword evidence="2" id="KW-1185">Reference proteome</keyword>
<dbReference type="OrthoDB" id="5940138at2759"/>
<comment type="caution">
    <text evidence="1">The sequence shown here is derived from an EMBL/GenBank/DDBJ whole genome shotgun (WGS) entry which is preliminary data.</text>
</comment>
<organism evidence="1 2">
    <name type="scientific">Trichinella zimbabwensis</name>
    <dbReference type="NCBI Taxonomy" id="268475"/>
    <lineage>
        <taxon>Eukaryota</taxon>
        <taxon>Metazoa</taxon>
        <taxon>Ecdysozoa</taxon>
        <taxon>Nematoda</taxon>
        <taxon>Enoplea</taxon>
        <taxon>Dorylaimia</taxon>
        <taxon>Trichinellida</taxon>
        <taxon>Trichinellidae</taxon>
        <taxon>Trichinella</taxon>
    </lineage>
</organism>
<accession>A0A0V1HWQ0</accession>
<evidence type="ECO:0000313" key="2">
    <source>
        <dbReference type="Proteomes" id="UP000055024"/>
    </source>
</evidence>
<name>A0A0V1HWQ0_9BILA</name>
<dbReference type="Proteomes" id="UP000055024">
    <property type="component" value="Unassembled WGS sequence"/>
</dbReference>
<protein>
    <submittedName>
        <fullName evidence="1">Uncharacterized protein</fullName>
    </submittedName>
</protein>
<proteinExistence type="predicted"/>
<reference evidence="1 2" key="1">
    <citation type="submission" date="2015-01" db="EMBL/GenBank/DDBJ databases">
        <title>Evolution of Trichinella species and genotypes.</title>
        <authorList>
            <person name="Korhonen P.K."/>
            <person name="Edoardo P."/>
            <person name="Giuseppe L.R."/>
            <person name="Gasser R.B."/>
        </authorList>
    </citation>
    <scope>NUCLEOTIDE SEQUENCE [LARGE SCALE GENOMIC DNA]</scope>
    <source>
        <strain evidence="1">ISS1029</strain>
    </source>
</reference>